<comment type="caution">
    <text evidence="1">The sequence shown here is derived from an EMBL/GenBank/DDBJ whole genome shotgun (WGS) entry which is preliminary data.</text>
</comment>
<dbReference type="RefSeq" id="WP_118889569.1">
    <property type="nucleotide sequence ID" value="NZ_PHUT01000007.1"/>
</dbReference>
<name>A0A417YGS2_9BACI</name>
<proteinExistence type="predicted"/>
<reference evidence="1 2" key="1">
    <citation type="journal article" date="2007" name="Int. J. Syst. Evol. Microbiol.">
        <title>Oceanobacillus profundus sp. nov., isolated from a deep-sea sediment core.</title>
        <authorList>
            <person name="Kim Y.G."/>
            <person name="Choi D.H."/>
            <person name="Hyun S."/>
            <person name="Cho B.C."/>
        </authorList>
    </citation>
    <scope>NUCLEOTIDE SEQUENCE [LARGE SCALE GENOMIC DNA]</scope>
    <source>
        <strain evidence="1 2">DSM 18246</strain>
    </source>
</reference>
<protein>
    <submittedName>
        <fullName evidence="1">Uncharacterized protein</fullName>
    </submittedName>
</protein>
<keyword evidence="2" id="KW-1185">Reference proteome</keyword>
<dbReference type="EMBL" id="QWEH01000007">
    <property type="protein sequence ID" value="RHW32011.1"/>
    <property type="molecule type" value="Genomic_DNA"/>
</dbReference>
<evidence type="ECO:0000313" key="1">
    <source>
        <dbReference type="EMBL" id="RHW32011.1"/>
    </source>
</evidence>
<sequence>MNKFRFNNGKYGINNGHVALSWENKGEVIFVDSLNRFLSVEELEEKMKIFPEGHQNSLHGTIISKMLKEYYETELYQEEEIEGDQDTDKVSLYPIFTVYDKDKNEKFIVKRNKDNVLIEGKLIPELQNIAWRPVFDEKLIALFAESEKQSILEVK</sequence>
<accession>A0A417YGS2</accession>
<organism evidence="1 2">
    <name type="scientific">Oceanobacillus profundus</name>
    <dbReference type="NCBI Taxonomy" id="372463"/>
    <lineage>
        <taxon>Bacteria</taxon>
        <taxon>Bacillati</taxon>
        <taxon>Bacillota</taxon>
        <taxon>Bacilli</taxon>
        <taxon>Bacillales</taxon>
        <taxon>Bacillaceae</taxon>
        <taxon>Oceanobacillus</taxon>
    </lineage>
</organism>
<dbReference type="Proteomes" id="UP000285456">
    <property type="component" value="Unassembled WGS sequence"/>
</dbReference>
<dbReference type="AlphaFoldDB" id="A0A417YGS2"/>
<evidence type="ECO:0000313" key="2">
    <source>
        <dbReference type="Proteomes" id="UP000285456"/>
    </source>
</evidence>
<gene>
    <name evidence="1" type="ORF">D1B32_12305</name>
</gene>